<dbReference type="InterPro" id="IPR002110">
    <property type="entry name" value="Ankyrin_rpt"/>
</dbReference>
<dbReference type="STRING" id="109280.ENSHCOP00000025766"/>
<evidence type="ECO:0000256" key="5">
    <source>
        <dbReference type="SAM" id="MobiDB-lite"/>
    </source>
</evidence>
<dbReference type="SUPFAM" id="SSF48403">
    <property type="entry name" value="Ankyrin repeat"/>
    <property type="match status" value="1"/>
</dbReference>
<dbReference type="AlphaFoldDB" id="A0A3Q3E3V1"/>
<evidence type="ECO:0000313" key="8">
    <source>
        <dbReference type="Proteomes" id="UP000264820"/>
    </source>
</evidence>
<dbReference type="Ensembl" id="ENSHCOT00000020303.1">
    <property type="protein sequence ID" value="ENSHCOP00000025766.1"/>
    <property type="gene ID" value="ENSHCOG00000016156.1"/>
</dbReference>
<dbReference type="InterPro" id="IPR058889">
    <property type="entry name" value="WHD_SOWAHA-C"/>
</dbReference>
<keyword evidence="1" id="KW-0677">Repeat</keyword>
<dbReference type="Pfam" id="PF25877">
    <property type="entry name" value="WHD_SOWAH"/>
    <property type="match status" value="1"/>
</dbReference>
<evidence type="ECO:0000313" key="7">
    <source>
        <dbReference type="Ensembl" id="ENSHCOP00000025766.1"/>
    </source>
</evidence>
<feature type="repeat" description="ANK" evidence="4">
    <location>
        <begin position="195"/>
        <end position="218"/>
    </location>
</feature>
<comment type="similarity">
    <text evidence="3">Belongs to the SOWAH family.</text>
</comment>
<dbReference type="GeneTree" id="ENSGT00950000183003"/>
<feature type="region of interest" description="Disordered" evidence="5">
    <location>
        <begin position="253"/>
        <end position="305"/>
    </location>
</feature>
<feature type="region of interest" description="Disordered" evidence="5">
    <location>
        <begin position="61"/>
        <end position="99"/>
    </location>
</feature>
<keyword evidence="2 4" id="KW-0040">ANK repeat</keyword>
<reference evidence="7" key="2">
    <citation type="submission" date="2025-09" db="UniProtKB">
        <authorList>
            <consortium name="Ensembl"/>
        </authorList>
    </citation>
    <scope>IDENTIFICATION</scope>
</reference>
<evidence type="ECO:0000256" key="3">
    <source>
        <dbReference type="ARBA" id="ARBA00038122"/>
    </source>
</evidence>
<evidence type="ECO:0000256" key="1">
    <source>
        <dbReference type="ARBA" id="ARBA00022737"/>
    </source>
</evidence>
<feature type="compositionally biased region" description="Gly residues" evidence="5">
    <location>
        <begin position="259"/>
        <end position="269"/>
    </location>
</feature>
<dbReference type="Gene3D" id="1.25.40.20">
    <property type="entry name" value="Ankyrin repeat-containing domain"/>
    <property type="match status" value="1"/>
</dbReference>
<accession>A0A3Q3E3V1</accession>
<feature type="domain" description="SOWAHA-C winged helix-turn-helix" evidence="6">
    <location>
        <begin position="4"/>
        <end position="59"/>
    </location>
</feature>
<organism evidence="7 8">
    <name type="scientific">Hippocampus comes</name>
    <name type="common">Tiger tail seahorse</name>
    <dbReference type="NCBI Taxonomy" id="109280"/>
    <lineage>
        <taxon>Eukaryota</taxon>
        <taxon>Metazoa</taxon>
        <taxon>Chordata</taxon>
        <taxon>Craniata</taxon>
        <taxon>Vertebrata</taxon>
        <taxon>Euteleostomi</taxon>
        <taxon>Actinopterygii</taxon>
        <taxon>Neopterygii</taxon>
        <taxon>Teleostei</taxon>
        <taxon>Neoteleostei</taxon>
        <taxon>Acanthomorphata</taxon>
        <taxon>Syngnathiaria</taxon>
        <taxon>Syngnathiformes</taxon>
        <taxon>Syngnathoidei</taxon>
        <taxon>Syngnathidae</taxon>
        <taxon>Hippocampus</taxon>
    </lineage>
</organism>
<name>A0A3Q3E3V1_HIPCM</name>
<reference evidence="7" key="1">
    <citation type="submission" date="2025-08" db="UniProtKB">
        <authorList>
            <consortium name="Ensembl"/>
        </authorList>
    </citation>
    <scope>IDENTIFICATION</scope>
</reference>
<dbReference type="OMA" id="PARISHM"/>
<evidence type="ECO:0000256" key="2">
    <source>
        <dbReference type="ARBA" id="ARBA00023043"/>
    </source>
</evidence>
<evidence type="ECO:0000259" key="6">
    <source>
        <dbReference type="Pfam" id="PF25877"/>
    </source>
</evidence>
<dbReference type="Pfam" id="PF12796">
    <property type="entry name" value="Ank_2"/>
    <property type="match status" value="1"/>
</dbReference>
<dbReference type="Proteomes" id="UP000264820">
    <property type="component" value="Unplaced"/>
</dbReference>
<dbReference type="PANTHER" id="PTHR14491:SF3">
    <property type="entry name" value="ANKYRIN REPEAT DOMAIN-CONTAINING PROTEIN SOWAHB"/>
    <property type="match status" value="1"/>
</dbReference>
<dbReference type="PROSITE" id="PS50088">
    <property type="entry name" value="ANK_REPEAT"/>
    <property type="match status" value="1"/>
</dbReference>
<protein>
    <recommendedName>
        <fullName evidence="6">SOWAHA-C winged helix-turn-helix domain-containing protein</fullName>
    </recommendedName>
</protein>
<dbReference type="InterPro" id="IPR036770">
    <property type="entry name" value="Ankyrin_rpt-contain_sf"/>
</dbReference>
<dbReference type="PANTHER" id="PTHR14491">
    <property type="entry name" value="SOSONDOWAH, ISOFORM G"/>
    <property type="match status" value="1"/>
</dbReference>
<proteinExistence type="inferred from homology"/>
<dbReference type="PROSITE" id="PS50297">
    <property type="entry name" value="ANK_REP_REGION"/>
    <property type="match status" value="1"/>
</dbReference>
<evidence type="ECO:0000256" key="4">
    <source>
        <dbReference type="PROSITE-ProRule" id="PRU00023"/>
    </source>
</evidence>
<feature type="compositionally biased region" description="Basic residues" evidence="5">
    <location>
        <begin position="274"/>
        <end position="285"/>
    </location>
</feature>
<keyword evidence="8" id="KW-1185">Reference proteome</keyword>
<sequence length="327" mass="36701">MDTDFSQDSVLRFLQSRGGSVKNADLLLHFKGFLRDHADQVRNRELFKKFVNSVATVNPPGGWYPAHQQQQQRRNEFEPDAGTEASSSSRTPKSAERRPTRVDVGSVVLLLRVPDVYFCHQSLVPLEPREHAWLVKGASGAWPDIYSLFREDCTLLNRRDFISGFTVLHWIAKHGSSTTATLAGLAFDINARSSCGQTPLHIAAIHGNKNMIRLLVNKFDADVKLRDTAGKKPWQYLSRSAPQDVFHLLAAPTRRDGGGETGSPAGEGGDQQKPHHRRRQRRHRLSFAPQDHRPRTVSGTKVKRSSSIAAFLKHKSLARFHGYKSDD</sequence>
<dbReference type="SMART" id="SM00248">
    <property type="entry name" value="ANK"/>
    <property type="match status" value="2"/>
</dbReference>